<evidence type="ECO:0000313" key="4">
    <source>
        <dbReference type="Proteomes" id="UP000077824"/>
    </source>
</evidence>
<dbReference type="InterPro" id="IPR036779">
    <property type="entry name" value="LysM_dom_sf"/>
</dbReference>
<dbReference type="EMBL" id="CP015199">
    <property type="protein sequence ID" value="ANF52727.1"/>
    <property type="molecule type" value="Genomic_DNA"/>
</dbReference>
<evidence type="ECO:0000256" key="1">
    <source>
        <dbReference type="SAM" id="Coils"/>
    </source>
</evidence>
<dbReference type="Pfam" id="PF01476">
    <property type="entry name" value="LysM"/>
    <property type="match status" value="1"/>
</dbReference>
<proteinExistence type="predicted"/>
<keyword evidence="1" id="KW-0175">Coiled coil</keyword>
<dbReference type="CDD" id="cd00118">
    <property type="entry name" value="LysM"/>
    <property type="match status" value="1"/>
</dbReference>
<dbReference type="STRING" id="1685010.A0O34_20400"/>
<accession>A0A172Y0C6</accession>
<dbReference type="SMART" id="SM00257">
    <property type="entry name" value="LysM"/>
    <property type="match status" value="1"/>
</dbReference>
<dbReference type="Gene3D" id="3.10.350.10">
    <property type="entry name" value="LysM domain"/>
    <property type="match status" value="1"/>
</dbReference>
<dbReference type="InterPro" id="IPR018392">
    <property type="entry name" value="LysM"/>
</dbReference>
<sequence>MKLFLQHHIVKKGETLEQIAALYNVPTVEILKYYHYQNVPKDSNHLGHILFEGQEIFVPESHDIEQILLERKQASQNRLEHSNSLIKNSSLLPNFIGIDHSYKVKITDLNEGSTENETEFEVDIQYLGKNEQHHIFKFNKNSILINGEIPDMKAYELALDCSSVLFPVELGIDFNGKIADIHNYRVILNKWKENKQRLLQKYSDENSRQYIDKVDIRMENRELLLKNLRSELFIQFYFSPYFKTFSNGKAENTGRFSQYKILYENHYEINLDHEIHISQSSRSVDQRSQEEIIRYLENSYENSEDSELLESEISANFILDKQYKFLQKADVKIDLYLYNVQETKQIQIDRK</sequence>
<dbReference type="KEGG" id="chh:A0O34_20400"/>
<evidence type="ECO:0000259" key="2">
    <source>
        <dbReference type="PROSITE" id="PS51782"/>
    </source>
</evidence>
<protein>
    <recommendedName>
        <fullName evidence="2">LysM domain-containing protein</fullName>
    </recommendedName>
</protein>
<feature type="coiled-coil region" evidence="1">
    <location>
        <begin position="181"/>
        <end position="231"/>
    </location>
</feature>
<dbReference type="Proteomes" id="UP000077824">
    <property type="component" value="Chromosome"/>
</dbReference>
<dbReference type="PROSITE" id="PS51782">
    <property type="entry name" value="LYSM"/>
    <property type="match status" value="1"/>
</dbReference>
<name>A0A172Y0C6_9FLAO</name>
<organism evidence="3 4">
    <name type="scientific">Chryseobacterium glaciei</name>
    <dbReference type="NCBI Taxonomy" id="1685010"/>
    <lineage>
        <taxon>Bacteria</taxon>
        <taxon>Pseudomonadati</taxon>
        <taxon>Bacteroidota</taxon>
        <taxon>Flavobacteriia</taxon>
        <taxon>Flavobacteriales</taxon>
        <taxon>Weeksellaceae</taxon>
        <taxon>Chryseobacterium group</taxon>
        <taxon>Chryseobacterium</taxon>
    </lineage>
</organism>
<reference evidence="3 4" key="1">
    <citation type="submission" date="2016-04" db="EMBL/GenBank/DDBJ databases">
        <title>Complete Genome Sequence of Chryseobacterium sp. IHBB 10212.</title>
        <authorList>
            <person name="Pal M."/>
            <person name="Swarnkar M.K."/>
            <person name="Kaushal K."/>
            <person name="Chhibber S."/>
            <person name="Singh A.K."/>
            <person name="Gulati A."/>
        </authorList>
    </citation>
    <scope>NUCLEOTIDE SEQUENCE [LARGE SCALE GENOMIC DNA]</scope>
    <source>
        <strain evidence="3 4">IHBB 10212</strain>
    </source>
</reference>
<dbReference type="RefSeq" id="WP_066758808.1">
    <property type="nucleotide sequence ID" value="NZ_CP015199.1"/>
</dbReference>
<dbReference type="AlphaFoldDB" id="A0A172Y0C6"/>
<gene>
    <name evidence="3" type="ORF">A0O34_20400</name>
</gene>
<evidence type="ECO:0000313" key="3">
    <source>
        <dbReference type="EMBL" id="ANF52727.1"/>
    </source>
</evidence>
<keyword evidence="4" id="KW-1185">Reference proteome</keyword>
<feature type="domain" description="LysM" evidence="2">
    <location>
        <begin position="6"/>
        <end position="58"/>
    </location>
</feature>
<dbReference type="OrthoDB" id="1246696at2"/>